<evidence type="ECO:0000313" key="3">
    <source>
        <dbReference type="Proteomes" id="UP000179284"/>
    </source>
</evidence>
<evidence type="ECO:0000313" key="2">
    <source>
        <dbReference type="EMBL" id="AOZ97466.1"/>
    </source>
</evidence>
<organism evidence="2 3">
    <name type="scientific">Butyrivibrio hungatei</name>
    <dbReference type="NCBI Taxonomy" id="185008"/>
    <lineage>
        <taxon>Bacteria</taxon>
        <taxon>Bacillati</taxon>
        <taxon>Bacillota</taxon>
        <taxon>Clostridia</taxon>
        <taxon>Lachnospirales</taxon>
        <taxon>Lachnospiraceae</taxon>
        <taxon>Butyrivibrio</taxon>
    </lineage>
</organism>
<feature type="transmembrane region" description="Helical" evidence="1">
    <location>
        <begin position="26"/>
        <end position="47"/>
    </location>
</feature>
<evidence type="ECO:0000256" key="1">
    <source>
        <dbReference type="SAM" id="Phobius"/>
    </source>
</evidence>
<name>A0A1D9P4C9_9FIRM</name>
<dbReference type="Proteomes" id="UP000179284">
    <property type="component" value="Chromosome I"/>
</dbReference>
<gene>
    <name evidence="2" type="ORF">bhn_I2434</name>
</gene>
<dbReference type="KEGG" id="bhu:bhn_I2434"/>
<keyword evidence="3" id="KW-1185">Reference proteome</keyword>
<dbReference type="RefSeq" id="WP_071177065.1">
    <property type="nucleotide sequence ID" value="NZ_CP017831.1"/>
</dbReference>
<dbReference type="OrthoDB" id="2000422at2"/>
<accession>A0A1D9P4C9</accession>
<keyword evidence="1" id="KW-1133">Transmembrane helix</keyword>
<keyword evidence="1" id="KW-0812">Transmembrane</keyword>
<proteinExistence type="predicted"/>
<protein>
    <submittedName>
        <fullName evidence="2">Polysaccharide export protein</fullName>
    </submittedName>
</protein>
<feature type="transmembrane region" description="Helical" evidence="1">
    <location>
        <begin position="186"/>
        <end position="207"/>
    </location>
</feature>
<dbReference type="AlphaFoldDB" id="A0A1D9P4C9"/>
<dbReference type="EMBL" id="CP017831">
    <property type="protein sequence ID" value="AOZ97466.1"/>
    <property type="molecule type" value="Genomic_DNA"/>
</dbReference>
<sequence length="366" mass="40646">MDRTFQRHMDEELNLRSFYLRLIKKIWIIPLAALVGAFLCGGIYTLVNVTFGPARSYSTESKLYIKFAYDEQAGTLVDYYNAFTWNLLMSTDDILPIAMENLQKAGVSKEQISEQEVIDSVKAEIPSDVRLLLVTVTNNSQEDTDLITDAIDEALVNYGNTNEAFDSIKLIGKTDSALVTYTDRTFVAVIFGAVLFAVAAVLVLLLVDALDDSVYVPEDCEKRYKLPVLGVLFENNSKDAFFKNELQAAYEKYIAGAERVVLIASDSVKDAENSKKDLDSLKKALGSGFDSQLDKVTAMEIPGNVLDNYRKIGASDGVILTVPAGKRCGSMSEHIIAQLKKHECPVLGIILVRADAGFLRRYYRIK</sequence>
<keyword evidence="1" id="KW-0472">Membrane</keyword>
<reference evidence="3" key="1">
    <citation type="submission" date="2016-10" db="EMBL/GenBank/DDBJ databases">
        <title>The complete genome sequence of the rumen bacterium Butyrivibrio hungatei MB2003.</title>
        <authorList>
            <person name="Palevich N."/>
            <person name="Kelly W.J."/>
            <person name="Leahy S.C."/>
            <person name="Altermann E."/>
            <person name="Rakonjac J."/>
            <person name="Attwood G.T."/>
        </authorList>
    </citation>
    <scope>NUCLEOTIDE SEQUENCE [LARGE SCALE GENOMIC DNA]</scope>
    <source>
        <strain evidence="3">MB2003</strain>
    </source>
</reference>